<dbReference type="InterPro" id="IPR004843">
    <property type="entry name" value="Calcineurin-like_PHP"/>
</dbReference>
<organism evidence="2 3">
    <name type="scientific">Pseudomonas syringae pv. pisi</name>
    <dbReference type="NCBI Taxonomy" id="59510"/>
    <lineage>
        <taxon>Bacteria</taxon>
        <taxon>Pseudomonadati</taxon>
        <taxon>Pseudomonadota</taxon>
        <taxon>Gammaproteobacteria</taxon>
        <taxon>Pseudomonadales</taxon>
        <taxon>Pseudomonadaceae</taxon>
        <taxon>Pseudomonas</taxon>
        <taxon>Pseudomonas syringae</taxon>
    </lineage>
</organism>
<feature type="domain" description="Calcineurin-like phosphoesterase" evidence="1">
    <location>
        <begin position="3"/>
        <end position="212"/>
    </location>
</feature>
<evidence type="ECO:0000313" key="2">
    <source>
        <dbReference type="EMBL" id="RMO32390.1"/>
    </source>
</evidence>
<dbReference type="AlphaFoldDB" id="A0A3M2WHM9"/>
<dbReference type="Pfam" id="PF00149">
    <property type="entry name" value="Metallophos"/>
    <property type="match status" value="1"/>
</dbReference>
<name>A0A3M2WHM9_PSESJ</name>
<protein>
    <submittedName>
        <fullName evidence="2">Metallophosphoesterase</fullName>
    </submittedName>
</protein>
<dbReference type="GO" id="GO:0016787">
    <property type="term" value="F:hydrolase activity"/>
    <property type="evidence" value="ECO:0007669"/>
    <property type="project" value="InterPro"/>
</dbReference>
<evidence type="ECO:0000259" key="1">
    <source>
        <dbReference type="Pfam" id="PF00149"/>
    </source>
</evidence>
<sequence length="245" mass="27650">MLMKLRIYSDLHHEFARFDPPALDPTVDLVILGGDIDKKSRGVKWANETFNCLVIYVCGNHEFYDGHIDRTLQKMKDAAADHVHILENETLVMGDVRILGTTAWTDFCSSGDQMAASSMARESMNDFKYIRVEGYRRLRPDDLIARNRIAKAWLTEELGKPFEGKTIVVTHHSPSSALLDREHEGHLTAAYTNDWPGLIQQADLWIFGHTHEAVDVELAGCRVISNPRGYPNEPTGFNASLEIDV</sequence>
<gene>
    <name evidence="2" type="ORF">ALQ44_04309</name>
</gene>
<dbReference type="Proteomes" id="UP000276886">
    <property type="component" value="Unassembled WGS sequence"/>
</dbReference>
<evidence type="ECO:0000313" key="3">
    <source>
        <dbReference type="Proteomes" id="UP000276886"/>
    </source>
</evidence>
<dbReference type="PANTHER" id="PTHR37844:SF2">
    <property type="entry name" value="SER_THR PROTEIN PHOSPHATASE SUPERFAMILY (AFU_ORTHOLOGUE AFUA_1G14840)"/>
    <property type="match status" value="1"/>
</dbReference>
<accession>A0A3M2WHM9</accession>
<dbReference type="PANTHER" id="PTHR37844">
    <property type="entry name" value="SER/THR PROTEIN PHOSPHATASE SUPERFAMILY (AFU_ORTHOLOGUE AFUA_1G14840)"/>
    <property type="match status" value="1"/>
</dbReference>
<reference evidence="2 3" key="1">
    <citation type="submission" date="2018-08" db="EMBL/GenBank/DDBJ databases">
        <title>Recombination of ecologically and evolutionarily significant loci maintains genetic cohesion in the Pseudomonas syringae species complex.</title>
        <authorList>
            <person name="Dillon M."/>
            <person name="Thakur S."/>
            <person name="Almeida R.N.D."/>
            <person name="Weir B.S."/>
            <person name="Guttman D.S."/>
        </authorList>
    </citation>
    <scope>NUCLEOTIDE SEQUENCE [LARGE SCALE GENOMIC DNA]</scope>
    <source>
        <strain evidence="2 3">ICMP 2788</strain>
    </source>
</reference>
<comment type="caution">
    <text evidence="2">The sequence shown here is derived from an EMBL/GenBank/DDBJ whole genome shotgun (WGS) entry which is preliminary data.</text>
</comment>
<dbReference type="Gene3D" id="3.60.21.10">
    <property type="match status" value="1"/>
</dbReference>
<dbReference type="InterPro" id="IPR029052">
    <property type="entry name" value="Metallo-depent_PP-like"/>
</dbReference>
<proteinExistence type="predicted"/>
<dbReference type="SUPFAM" id="SSF56300">
    <property type="entry name" value="Metallo-dependent phosphatases"/>
    <property type="match status" value="1"/>
</dbReference>
<dbReference type="EMBL" id="RBPQ01000040">
    <property type="protein sequence ID" value="RMO32390.1"/>
    <property type="molecule type" value="Genomic_DNA"/>
</dbReference>